<organism evidence="1 2">
    <name type="scientific">Euzebya pacifica</name>
    <dbReference type="NCBI Taxonomy" id="1608957"/>
    <lineage>
        <taxon>Bacteria</taxon>
        <taxon>Bacillati</taxon>
        <taxon>Actinomycetota</taxon>
        <taxon>Nitriliruptoria</taxon>
        <taxon>Euzebyales</taxon>
    </lineage>
</organism>
<dbReference type="Proteomes" id="UP000264006">
    <property type="component" value="Chromosome"/>
</dbReference>
<proteinExistence type="predicted"/>
<dbReference type="AlphaFoldDB" id="A0A346XT56"/>
<reference evidence="1 2" key="1">
    <citation type="submission" date="2018-09" db="EMBL/GenBank/DDBJ databases">
        <title>Complete genome sequence of Euzebya sp. DY32-46 isolated from seawater of Pacific Ocean.</title>
        <authorList>
            <person name="Xu L."/>
            <person name="Wu Y.-H."/>
            <person name="Xu X.-W."/>
        </authorList>
    </citation>
    <scope>NUCLEOTIDE SEQUENCE [LARGE SCALE GENOMIC DNA]</scope>
    <source>
        <strain evidence="1 2">DY32-46</strain>
    </source>
</reference>
<protein>
    <submittedName>
        <fullName evidence="1">Uncharacterized protein</fullName>
    </submittedName>
</protein>
<dbReference type="OrthoDB" id="5243077at2"/>
<keyword evidence="2" id="KW-1185">Reference proteome</keyword>
<dbReference type="KEGG" id="euz:DVS28_a0702"/>
<accession>A0A346XT56</accession>
<dbReference type="EMBL" id="CP031165">
    <property type="protein sequence ID" value="AXV05403.1"/>
    <property type="molecule type" value="Genomic_DNA"/>
</dbReference>
<name>A0A346XT56_9ACTN</name>
<evidence type="ECO:0000313" key="2">
    <source>
        <dbReference type="Proteomes" id="UP000264006"/>
    </source>
</evidence>
<evidence type="ECO:0000313" key="1">
    <source>
        <dbReference type="EMBL" id="AXV05403.1"/>
    </source>
</evidence>
<sequence>MIFRRKRLPDELVEPRRAFDDQVERLEAARGALMSCLPVGRVDPAPVEVGLDLVADTLAELSVELDAWRCPPLEEAWQGCVDAIAESRGTIAEAHRVARESTELEELLGAVEDVDEPLGHAFGQAERAFNAQRR</sequence>
<gene>
    <name evidence="1" type="ORF">DVS28_a0702</name>
</gene>